<protein>
    <submittedName>
        <fullName evidence="4">Initiator RepB protein</fullName>
    </submittedName>
</protein>
<dbReference type="GO" id="GO:0006270">
    <property type="term" value="P:DNA replication initiation"/>
    <property type="evidence" value="ECO:0007669"/>
    <property type="project" value="InterPro"/>
</dbReference>
<dbReference type="GO" id="GO:0003887">
    <property type="term" value="F:DNA-directed DNA polymerase activity"/>
    <property type="evidence" value="ECO:0007669"/>
    <property type="project" value="InterPro"/>
</dbReference>
<dbReference type="AlphaFoldDB" id="A0A6S6TW08"/>
<evidence type="ECO:0000256" key="1">
    <source>
        <dbReference type="ARBA" id="ARBA00038283"/>
    </source>
</evidence>
<accession>A0A6S6TW08</accession>
<dbReference type="InterPro" id="IPR036388">
    <property type="entry name" value="WH-like_DNA-bd_sf"/>
</dbReference>
<evidence type="ECO:0000259" key="3">
    <source>
        <dbReference type="Pfam" id="PF01051"/>
    </source>
</evidence>
<feature type="region of interest" description="Disordered" evidence="2">
    <location>
        <begin position="14"/>
        <end position="39"/>
    </location>
</feature>
<dbReference type="SUPFAM" id="SSF46785">
    <property type="entry name" value="Winged helix' DNA-binding domain"/>
    <property type="match status" value="2"/>
</dbReference>
<dbReference type="InterPro" id="IPR000525">
    <property type="entry name" value="Initiator_Rep_WH1"/>
</dbReference>
<evidence type="ECO:0000313" key="4">
    <source>
        <dbReference type="EMBL" id="CAA6823634.1"/>
    </source>
</evidence>
<feature type="domain" description="Initiator Rep protein WH1" evidence="3">
    <location>
        <begin position="41"/>
        <end position="187"/>
    </location>
</feature>
<reference evidence="4" key="1">
    <citation type="submission" date="2020-01" db="EMBL/GenBank/DDBJ databases">
        <authorList>
            <person name="Meier V. D."/>
            <person name="Meier V D."/>
        </authorList>
    </citation>
    <scope>NUCLEOTIDE SEQUENCE</scope>
    <source>
        <strain evidence="4">HLG_WM_MAG_08</strain>
    </source>
</reference>
<comment type="similarity">
    <text evidence="1">Belongs to the initiator RepB protein family.</text>
</comment>
<name>A0A6S6TW08_9GAMM</name>
<gene>
    <name evidence="4" type="ORF">HELGO_WM23824</name>
</gene>
<dbReference type="InterPro" id="IPR036390">
    <property type="entry name" value="WH_DNA-bd_sf"/>
</dbReference>
<sequence length="287" mass="33009">MSSLEQMLKSLDRARLNSEKKTSNNNKLANADPSHELASNTVTKSHALSRAYYRLGLVEKRCMEALISKLHPLRSDNDLQEIELSALEYAKTYSVSEKTAYRDVASAVEALMHRVIRADRPNGKKGKIEMTVMSFAEYKDDEGKITCGFNNRIVPHLIGLREKFSSYPLEKTVNFSSSYTWRFYELLVSWAQPKQHTDGRFMGWIDRQSVDELREMLGVPQSYRWADFQKQVLDVAQSELNQKAHIHLSIERIKTSRKITHLNIKFIEDQQTQLPLEGGETKQTKPA</sequence>
<proteinExistence type="inferred from homology"/>
<dbReference type="Pfam" id="PF01051">
    <property type="entry name" value="Rep3_N"/>
    <property type="match status" value="1"/>
</dbReference>
<dbReference type="EMBL" id="CACVAV010000364">
    <property type="protein sequence ID" value="CAA6823634.1"/>
    <property type="molecule type" value="Genomic_DNA"/>
</dbReference>
<evidence type="ECO:0000256" key="2">
    <source>
        <dbReference type="SAM" id="MobiDB-lite"/>
    </source>
</evidence>
<dbReference type="Gene3D" id="1.10.10.10">
    <property type="entry name" value="Winged helix-like DNA-binding domain superfamily/Winged helix DNA-binding domain"/>
    <property type="match status" value="2"/>
</dbReference>
<dbReference type="Pfam" id="PF21205">
    <property type="entry name" value="Rep3_C"/>
    <property type="match status" value="1"/>
</dbReference>
<organism evidence="4">
    <name type="scientific">uncultured Thiotrichaceae bacterium</name>
    <dbReference type="NCBI Taxonomy" id="298394"/>
    <lineage>
        <taxon>Bacteria</taxon>
        <taxon>Pseudomonadati</taxon>
        <taxon>Pseudomonadota</taxon>
        <taxon>Gammaproteobacteria</taxon>
        <taxon>Thiotrichales</taxon>
        <taxon>Thiotrichaceae</taxon>
        <taxon>environmental samples</taxon>
    </lineage>
</organism>